<dbReference type="Proteomes" id="UP000638836">
    <property type="component" value="Unassembled WGS sequence"/>
</dbReference>
<name>A0ABR7T839_9LACT</name>
<comment type="caution">
    <text evidence="1">The sequence shown here is derived from an EMBL/GenBank/DDBJ whole genome shotgun (WGS) entry which is preliminary data.</text>
</comment>
<keyword evidence="2" id="KW-1185">Reference proteome</keyword>
<evidence type="ECO:0000313" key="2">
    <source>
        <dbReference type="Proteomes" id="UP000638836"/>
    </source>
</evidence>
<evidence type="ECO:0000313" key="1">
    <source>
        <dbReference type="EMBL" id="MBC9824283.1"/>
    </source>
</evidence>
<dbReference type="RefSeq" id="WP_023178721.1">
    <property type="nucleotide sequence ID" value="NZ_WNJQ01000001.1"/>
</dbReference>
<protein>
    <submittedName>
        <fullName evidence="1">Uncharacterized protein</fullName>
    </submittedName>
</protein>
<gene>
    <name evidence="1" type="ORF">GLO26_00375</name>
</gene>
<sequence length="109" mass="12901">MKEKQVILNGNSLEILEYFKKNLKFERYEQSTTYGFDFEYGKGYLTVFEKYFSRNDSVASLTLHIHPLENEQVELIMIVSGSETGIFKIDWWIGKSILKTMNKLIEEFK</sequence>
<dbReference type="EMBL" id="WNJQ01000001">
    <property type="protein sequence ID" value="MBC9824283.1"/>
    <property type="molecule type" value="Genomic_DNA"/>
</dbReference>
<dbReference type="InterPro" id="IPR046117">
    <property type="entry name" value="DUF6054"/>
</dbReference>
<organism evidence="1 2">
    <name type="scientific">Carnobacterium inhibens</name>
    <dbReference type="NCBI Taxonomy" id="147709"/>
    <lineage>
        <taxon>Bacteria</taxon>
        <taxon>Bacillati</taxon>
        <taxon>Bacillota</taxon>
        <taxon>Bacilli</taxon>
        <taxon>Lactobacillales</taxon>
        <taxon>Carnobacteriaceae</taxon>
        <taxon>Carnobacterium</taxon>
    </lineage>
</organism>
<dbReference type="Pfam" id="PF19524">
    <property type="entry name" value="DUF6054"/>
    <property type="match status" value="1"/>
</dbReference>
<proteinExistence type="predicted"/>
<accession>A0ABR7T839</accession>
<reference evidence="1 2" key="1">
    <citation type="journal article" date="2020" name="Microorganisms">
        <title>New Insight into Antimicrobial Compounds from Food and Marine-Sourced Carnobacterium Species through Phenotype and Genome Analyses.</title>
        <authorList>
            <person name="Begrem S."/>
            <person name="Ivaniuk F."/>
            <person name="Gigout-Chevalier F."/>
            <person name="Kolypczuk L."/>
            <person name="Bonnetot S."/>
            <person name="Leroi F."/>
            <person name="Grovel O."/>
            <person name="Delbarre-Ladrat C."/>
            <person name="Passerini D."/>
        </authorList>
    </citation>
    <scope>NUCLEOTIDE SEQUENCE [LARGE SCALE GENOMIC DNA]</scope>
    <source>
        <strain evidence="1 2">MIP2551</strain>
    </source>
</reference>